<protein>
    <submittedName>
        <fullName evidence="3">Uncharacterized protein</fullName>
    </submittedName>
</protein>
<keyword evidence="1" id="KW-0472">Membrane</keyword>
<dbReference type="AlphaFoldDB" id="A0A0H5R3Z4"/>
<sequence length="125" mass="14111">KAEMSAPCVKFSIELAKMSPRYLLVVAVVVLLATCESFGDDENADDSRTMTLINMQENSAPIGRPVEKYRYPDDMTPPVSHHCHQARAEEKSVVPIGDRFLMFIIVIAVVWTLVLFFSRHPFTLL</sequence>
<feature type="chain" id="PRO_5005223779" evidence="2">
    <location>
        <begin position="40"/>
        <end position="125"/>
    </location>
</feature>
<organism evidence="3">
    <name type="scientific">Spongospora subterranea</name>
    <dbReference type="NCBI Taxonomy" id="70186"/>
    <lineage>
        <taxon>Eukaryota</taxon>
        <taxon>Sar</taxon>
        <taxon>Rhizaria</taxon>
        <taxon>Endomyxa</taxon>
        <taxon>Phytomyxea</taxon>
        <taxon>Plasmodiophorida</taxon>
        <taxon>Plasmodiophoridae</taxon>
        <taxon>Spongospora</taxon>
    </lineage>
</organism>
<keyword evidence="1" id="KW-1133">Transmembrane helix</keyword>
<evidence type="ECO:0000313" key="3">
    <source>
        <dbReference type="EMBL" id="CRZ08920.1"/>
    </source>
</evidence>
<dbReference type="EMBL" id="HACM01008478">
    <property type="protein sequence ID" value="CRZ08920.1"/>
    <property type="molecule type" value="Transcribed_RNA"/>
</dbReference>
<evidence type="ECO:0000256" key="2">
    <source>
        <dbReference type="SAM" id="SignalP"/>
    </source>
</evidence>
<feature type="signal peptide" evidence="2">
    <location>
        <begin position="1"/>
        <end position="39"/>
    </location>
</feature>
<evidence type="ECO:0000256" key="1">
    <source>
        <dbReference type="SAM" id="Phobius"/>
    </source>
</evidence>
<keyword evidence="1" id="KW-0812">Transmembrane</keyword>
<reference evidence="3" key="1">
    <citation type="submission" date="2015-04" db="EMBL/GenBank/DDBJ databases">
        <title>The genome sequence of the plant pathogenic Rhizarian Plasmodiophora brassicae reveals insights in its biotrophic life cycle and the origin of chitin synthesis.</title>
        <authorList>
            <person name="Schwelm A."/>
            <person name="Fogelqvist J."/>
            <person name="Knaust A."/>
            <person name="Julke S."/>
            <person name="Lilja T."/>
            <person name="Dhandapani V."/>
            <person name="Bonilla-Rosso G."/>
            <person name="Karlsson M."/>
            <person name="Shevchenko A."/>
            <person name="Choi S.R."/>
            <person name="Kim H.G."/>
            <person name="Park J.Y."/>
            <person name="Lim Y.P."/>
            <person name="Ludwig-Muller J."/>
            <person name="Dixelius C."/>
        </authorList>
    </citation>
    <scope>NUCLEOTIDE SEQUENCE</scope>
    <source>
        <tissue evidence="3">Potato root galls</tissue>
    </source>
</reference>
<feature type="non-terminal residue" evidence="3">
    <location>
        <position position="1"/>
    </location>
</feature>
<name>A0A0H5R3Z4_9EUKA</name>
<feature type="transmembrane region" description="Helical" evidence="1">
    <location>
        <begin position="100"/>
        <end position="118"/>
    </location>
</feature>
<proteinExistence type="predicted"/>
<accession>A0A0H5R3Z4</accession>
<keyword evidence="2" id="KW-0732">Signal</keyword>